<dbReference type="GO" id="GO:0005739">
    <property type="term" value="C:mitochondrion"/>
    <property type="evidence" value="ECO:0007669"/>
    <property type="project" value="UniProtKB-ARBA"/>
</dbReference>
<dbReference type="InterPro" id="IPR051289">
    <property type="entry name" value="LAGLIDADG_Endonuclease"/>
</dbReference>
<dbReference type="InterPro" id="IPR027434">
    <property type="entry name" value="Homing_endonucl"/>
</dbReference>
<dbReference type="AlphaFoldDB" id="S5QET2"/>
<accession>S5QET2</accession>
<evidence type="ECO:0000259" key="1">
    <source>
        <dbReference type="Pfam" id="PF00961"/>
    </source>
</evidence>
<geneLocation type="mitochondrion" evidence="2"/>
<dbReference type="InterPro" id="IPR004860">
    <property type="entry name" value="LAGLIDADG_dom"/>
</dbReference>
<keyword evidence="2" id="KW-0540">Nuclease</keyword>
<reference evidence="2" key="1">
    <citation type="journal article" date="2013" name="Genome Biol. Evol.">
        <title>Mitochondrial genome rearrangements in Glomus species triggered by homologous recombination between distinct mtDNA haplotypes.</title>
        <authorList>
            <person name="Beaudet D."/>
            <person name="Terrat Y."/>
            <person name="Halary S."/>
            <person name="de la Providencia I.E."/>
            <person name="Hijri M."/>
        </authorList>
    </citation>
    <scope>NUCLEOTIDE SEQUENCE</scope>
</reference>
<keyword evidence="2" id="KW-0496">Mitochondrion</keyword>
<keyword evidence="2" id="KW-0378">Hydrolase</keyword>
<dbReference type="EMBL" id="KC164355">
    <property type="protein sequence ID" value="AGR92019.1"/>
    <property type="molecule type" value="Genomic_DNA"/>
</dbReference>
<dbReference type="Gene3D" id="3.10.28.10">
    <property type="entry name" value="Homing endonucleases"/>
    <property type="match status" value="2"/>
</dbReference>
<feature type="domain" description="Homing endonuclease LAGLIDADG" evidence="1">
    <location>
        <begin position="64"/>
        <end position="151"/>
    </location>
</feature>
<evidence type="ECO:0000313" key="2">
    <source>
        <dbReference type="EMBL" id="AGR92019.1"/>
    </source>
</evidence>
<proteinExistence type="predicted"/>
<organism evidence="2">
    <name type="scientific">Glomus sp. DAOM 240422</name>
    <dbReference type="NCBI Taxonomy" id="1281822"/>
    <lineage>
        <taxon>Eukaryota</taxon>
        <taxon>Fungi</taxon>
        <taxon>Fungi incertae sedis</taxon>
        <taxon>Mucoromycota</taxon>
        <taxon>Glomeromycotina</taxon>
        <taxon>Glomeromycetes</taxon>
        <taxon>Glomerales</taxon>
        <taxon>Glomeraceae</taxon>
        <taxon>Glomus</taxon>
    </lineage>
</organism>
<sequence>MLPHYLSSDDKIPPYAGKSLDSIVLAIFPVTINRFGQSAGIQTLRGEESSETKRGLSEQWLNWLTGLIEADGSFPNEKDNTLSFYISQSTKNAPLIYAIKYWLGFGKVRWQHSEKMVHFVIEDIPSLTILAKLVNGRLRTEFKYEAYVKWINRLNKKGKNKVIIEPLNPKLDFNWLAGFTEGDGSFFIGLGNSPKSKLGVQVTLNISWAQKHRKTLELIASQFKGTWSYNKTHKFWVYNIKRKSEMKYLLFSVFANHPLYGIKKYDYLDLKRACELFNTKQHLTESGIKLLLQIYSNMNSRRTSVSIKSTND</sequence>
<dbReference type="GO" id="GO:0004519">
    <property type="term" value="F:endonuclease activity"/>
    <property type="evidence" value="ECO:0007669"/>
    <property type="project" value="UniProtKB-KW"/>
</dbReference>
<keyword evidence="2" id="KW-0255">Endonuclease</keyword>
<dbReference type="Pfam" id="PF00961">
    <property type="entry name" value="LAGLIDADG_1"/>
    <property type="match status" value="2"/>
</dbReference>
<gene>
    <name evidence="2" type="primary">orf312</name>
</gene>
<feature type="domain" description="Homing endonuclease LAGLIDADG" evidence="1">
    <location>
        <begin position="176"/>
        <end position="273"/>
    </location>
</feature>
<dbReference type="PANTHER" id="PTHR36181:SF3">
    <property type="entry name" value="INTRON-ENCODED DNA ENDONUCLEASE AI5 BETA"/>
    <property type="match status" value="1"/>
</dbReference>
<protein>
    <submittedName>
        <fullName evidence="2">LAGLIDADG endonuclease</fullName>
    </submittedName>
</protein>
<dbReference type="PANTHER" id="PTHR36181">
    <property type="entry name" value="INTRON-ENCODED ENDONUCLEASE AI3-RELATED"/>
    <property type="match status" value="1"/>
</dbReference>
<dbReference type="SUPFAM" id="SSF55608">
    <property type="entry name" value="Homing endonucleases"/>
    <property type="match status" value="2"/>
</dbReference>
<name>S5QET2_9GLOM</name>